<dbReference type="Pfam" id="PF06772">
    <property type="entry name" value="LtrA"/>
    <property type="match status" value="1"/>
</dbReference>
<evidence type="ECO:0000313" key="3">
    <source>
        <dbReference type="EMBL" id="KRN31468.1"/>
    </source>
</evidence>
<feature type="transmembrane region" description="Helical" evidence="1">
    <location>
        <begin position="195"/>
        <end position="215"/>
    </location>
</feature>
<gene>
    <name evidence="2" type="ORF">IV38_GL000053</name>
    <name evidence="3" type="ORF">IV40_GL001465</name>
</gene>
<feature type="transmembrane region" description="Helical" evidence="1">
    <location>
        <begin position="94"/>
        <end position="113"/>
    </location>
</feature>
<organism evidence="3 4">
    <name type="scientific">Lactobacillus selangorensis</name>
    <dbReference type="NCBI Taxonomy" id="81857"/>
    <lineage>
        <taxon>Bacteria</taxon>
        <taxon>Bacillati</taxon>
        <taxon>Bacillota</taxon>
        <taxon>Bacilli</taxon>
        <taxon>Lactobacillales</taxon>
        <taxon>Lactobacillaceae</taxon>
        <taxon>Lactobacillus</taxon>
    </lineage>
</organism>
<sequence>MAPFELFYDLIYAYAISRITATLHLVDNGIISGLHLAEFLMMMLVFWTIWTYQTVYANRFYHHGLVDTLFLLFNLFIVIYLAQAITPDFSATQTAFSLSTSTLFCSTAVQYLLQRHEQNQSAVKRLCSALAGVLGIAAVIGYATLFLPSTWPYRLRFGIYAVSILSAAFGPLLFSNRIKTVPPHFDLFTERYSEFILLLFGEAIITVSTSIQELHITPFNILYYLIIVLLFATYLCMQKLGIDHQRKTGALVWIHSHYFIAVAIALLPVLLLEFDQQQLAPFFTSFMVTLTLALFYFNLYWNMRAYRASGIDLSGKRLFYLFFSLMLWALFSWLSAQWPTVFLSGLMLYLLANLLYLWQFILHPGK</sequence>
<reference evidence="4 5" key="1">
    <citation type="journal article" date="2015" name="Genome Announc.">
        <title>Expanding the biotechnology potential of lactobacilli through comparative genomics of 213 strains and associated genera.</title>
        <authorList>
            <person name="Sun Z."/>
            <person name="Harris H.M."/>
            <person name="McCann A."/>
            <person name="Guo C."/>
            <person name="Argimon S."/>
            <person name="Zhang W."/>
            <person name="Yang X."/>
            <person name="Jeffery I.B."/>
            <person name="Cooney J.C."/>
            <person name="Kagawa T.F."/>
            <person name="Liu W."/>
            <person name="Song Y."/>
            <person name="Salvetti E."/>
            <person name="Wrobel A."/>
            <person name="Rasinkangas P."/>
            <person name="Parkhill J."/>
            <person name="Rea M.C."/>
            <person name="O'Sullivan O."/>
            <person name="Ritari J."/>
            <person name="Douillard F.P."/>
            <person name="Paul Ross R."/>
            <person name="Yang R."/>
            <person name="Briner A.E."/>
            <person name="Felis G.E."/>
            <person name="de Vos W.M."/>
            <person name="Barrangou R."/>
            <person name="Klaenhammer T.R."/>
            <person name="Caufield P.W."/>
            <person name="Cui Y."/>
            <person name="Zhang H."/>
            <person name="O'Toole P.W."/>
        </authorList>
    </citation>
    <scope>NUCLEOTIDE SEQUENCE [LARGE SCALE GENOMIC DNA]</scope>
    <source>
        <strain evidence="2 5">ATCC BAA-66</strain>
        <strain evidence="3 4">DSM 13344</strain>
    </source>
</reference>
<dbReference type="AlphaFoldDB" id="A0A0R2G270"/>
<evidence type="ECO:0000313" key="4">
    <source>
        <dbReference type="Proteomes" id="UP000051645"/>
    </source>
</evidence>
<dbReference type="PANTHER" id="PTHR36840">
    <property type="entry name" value="BLL5714 PROTEIN"/>
    <property type="match status" value="1"/>
</dbReference>
<feature type="transmembrane region" description="Helical" evidence="1">
    <location>
        <begin position="249"/>
        <end position="272"/>
    </location>
</feature>
<dbReference type="Proteomes" id="UP000051645">
    <property type="component" value="Unassembled WGS sequence"/>
</dbReference>
<feature type="transmembrane region" description="Helical" evidence="1">
    <location>
        <begin position="125"/>
        <end position="145"/>
    </location>
</feature>
<dbReference type="EMBL" id="JQAZ01000004">
    <property type="protein sequence ID" value="KRN31468.1"/>
    <property type="molecule type" value="Genomic_DNA"/>
</dbReference>
<feature type="transmembrane region" description="Helical" evidence="1">
    <location>
        <begin position="278"/>
        <end position="297"/>
    </location>
</feature>
<keyword evidence="1" id="KW-0812">Transmembrane</keyword>
<evidence type="ECO:0000313" key="5">
    <source>
        <dbReference type="Proteomes" id="UP000051751"/>
    </source>
</evidence>
<dbReference type="STRING" id="81857.IV38_GL000053"/>
<evidence type="ECO:0000256" key="1">
    <source>
        <dbReference type="SAM" id="Phobius"/>
    </source>
</evidence>
<feature type="transmembrane region" description="Helical" evidence="1">
    <location>
        <begin position="318"/>
        <end position="336"/>
    </location>
</feature>
<accession>A0A0R2G270</accession>
<dbReference type="PANTHER" id="PTHR36840:SF1">
    <property type="entry name" value="BLL5714 PROTEIN"/>
    <property type="match status" value="1"/>
</dbReference>
<feature type="transmembrane region" description="Helical" evidence="1">
    <location>
        <begin position="342"/>
        <end position="362"/>
    </location>
</feature>
<dbReference type="EMBL" id="JQAT01000001">
    <property type="protein sequence ID" value="KRN29174.1"/>
    <property type="molecule type" value="Genomic_DNA"/>
</dbReference>
<name>A0A0R2G270_9LACO</name>
<proteinExistence type="predicted"/>
<dbReference type="Proteomes" id="UP000051751">
    <property type="component" value="Unassembled WGS sequence"/>
</dbReference>
<feature type="transmembrane region" description="Helical" evidence="1">
    <location>
        <begin position="221"/>
        <end position="237"/>
    </location>
</feature>
<feature type="transmembrane region" description="Helical" evidence="1">
    <location>
        <begin position="157"/>
        <end position="174"/>
    </location>
</feature>
<comment type="caution">
    <text evidence="3">The sequence shown here is derived from an EMBL/GenBank/DDBJ whole genome shotgun (WGS) entry which is preliminary data.</text>
</comment>
<protein>
    <recommendedName>
        <fullName evidence="6">Low temperature requirement protein A</fullName>
    </recommendedName>
</protein>
<feature type="transmembrane region" description="Helical" evidence="1">
    <location>
        <begin position="30"/>
        <end position="52"/>
    </location>
</feature>
<keyword evidence="1" id="KW-0472">Membrane</keyword>
<keyword evidence="4" id="KW-1185">Reference proteome</keyword>
<dbReference type="PATRIC" id="fig|81857.3.peg.50"/>
<keyword evidence="1" id="KW-1133">Transmembrane helix</keyword>
<feature type="transmembrane region" description="Helical" evidence="1">
    <location>
        <begin position="64"/>
        <end position="82"/>
    </location>
</feature>
<evidence type="ECO:0008006" key="6">
    <source>
        <dbReference type="Google" id="ProtNLM"/>
    </source>
</evidence>
<evidence type="ECO:0000313" key="2">
    <source>
        <dbReference type="EMBL" id="KRN29174.1"/>
    </source>
</evidence>
<dbReference type="InterPro" id="IPR010640">
    <property type="entry name" value="Low_temperature_requirement_A"/>
</dbReference>